<evidence type="ECO:0000256" key="2">
    <source>
        <dbReference type="SAM" id="Phobius"/>
    </source>
</evidence>
<feature type="transmembrane region" description="Helical" evidence="2">
    <location>
        <begin position="48"/>
        <end position="69"/>
    </location>
</feature>
<feature type="transmembrane region" description="Helical" evidence="2">
    <location>
        <begin position="199"/>
        <end position="216"/>
    </location>
</feature>
<feature type="compositionally biased region" description="Basic and acidic residues" evidence="1">
    <location>
        <begin position="441"/>
        <end position="450"/>
    </location>
</feature>
<feature type="compositionally biased region" description="Low complexity" evidence="1">
    <location>
        <begin position="467"/>
        <end position="479"/>
    </location>
</feature>
<feature type="transmembrane region" description="Helical" evidence="2">
    <location>
        <begin position="119"/>
        <end position="138"/>
    </location>
</feature>
<protein>
    <submittedName>
        <fullName evidence="3">Uncharacterized protein</fullName>
    </submittedName>
</protein>
<sequence length="658" mass="69311">MGDHRGVPRGELRHGAVVAMAVLLALGLIIAWSVLIPGFMDWDDMVTAVIGSLRLTGPVAAMFTAWVALRRRRANRGRVLTPWRAAKAPLGILAVVICSFAVTVLLLGLRAALADQSGHLPIGGLAMCVAGLALYVMIGWTAGWVLPFAVTPVIAGIGTYGLFTWVAVGSSWADRLTPATRRPYDLFAGVGEAAFTDQTLWLMGLSTALLLGWIALVTRRMLAMVATVIAMLAAGTGAARLVAEPRTVAATERLASSCQSWPFPVCVRPSMRDGLTELAGVFTMLARRLADTPAAFDRVEQRDRADHAPVPPGVAVVHLDDLGAGFTRRAVTEFLDRLARPCPGTISNGYRSIVVSWLRGEPLPAGPLPEHRYAAVWFSGLTEDQRHNWLRMFYSDFASCRLQSRHFGGGTRPADPNLISYPVNPTPAYAPAYPVNPSYHVDPEPEHHETPGAALPPRAGLSPAPTPAASPGLPDSPALSPSPEPPSPVPASPGPTPAAATPRDPAPRDPARGGPAPRESGPRETGPREPRRRDGDSARNDTARNPGRRRGPVSAHRRDSPGLGFDRPDRSSDRRSDPSSASGAGGNEERGEGPYRGRNQRATRGPESPPGTAPLPAGTGSTGPGSTGPGRTRPTPAPSPSPGFGLLDGLGGGVQSAE</sequence>
<dbReference type="PRINTS" id="PR01217">
    <property type="entry name" value="PRICHEXTENSN"/>
</dbReference>
<organism evidence="3 4">
    <name type="scientific">Sphaerimonospora cavernae</name>
    <dbReference type="NCBI Taxonomy" id="1740611"/>
    <lineage>
        <taxon>Bacteria</taxon>
        <taxon>Bacillati</taxon>
        <taxon>Actinomycetota</taxon>
        <taxon>Actinomycetes</taxon>
        <taxon>Streptosporangiales</taxon>
        <taxon>Streptosporangiaceae</taxon>
        <taxon>Sphaerimonospora</taxon>
    </lineage>
</organism>
<feature type="compositionally biased region" description="Basic and acidic residues" evidence="1">
    <location>
        <begin position="556"/>
        <end position="577"/>
    </location>
</feature>
<evidence type="ECO:0000256" key="1">
    <source>
        <dbReference type="SAM" id="MobiDB-lite"/>
    </source>
</evidence>
<feature type="region of interest" description="Disordered" evidence="1">
    <location>
        <begin position="434"/>
        <end position="658"/>
    </location>
</feature>
<gene>
    <name evidence="3" type="ORF">ACFHYQ_11830</name>
</gene>
<feature type="compositionally biased region" description="Gly residues" evidence="1">
    <location>
        <begin position="646"/>
        <end position="658"/>
    </location>
</feature>
<dbReference type="RefSeq" id="WP_394301159.1">
    <property type="nucleotide sequence ID" value="NZ_JBHMQT010000021.1"/>
</dbReference>
<keyword evidence="4" id="KW-1185">Reference proteome</keyword>
<keyword evidence="2" id="KW-0812">Transmembrane</keyword>
<proteinExistence type="predicted"/>
<feature type="transmembrane region" description="Helical" evidence="2">
    <location>
        <begin position="12"/>
        <end position="36"/>
    </location>
</feature>
<comment type="caution">
    <text evidence="3">The sequence shown here is derived from an EMBL/GenBank/DDBJ whole genome shotgun (WGS) entry which is preliminary data.</text>
</comment>
<reference evidence="3 4" key="1">
    <citation type="submission" date="2024-09" db="EMBL/GenBank/DDBJ databases">
        <authorList>
            <person name="Sun Q."/>
            <person name="Mori K."/>
        </authorList>
    </citation>
    <scope>NUCLEOTIDE SEQUENCE [LARGE SCALE GENOMIC DNA]</scope>
    <source>
        <strain evidence="3 4">TBRC 1851</strain>
    </source>
</reference>
<dbReference type="EMBL" id="JBHMQT010000021">
    <property type="protein sequence ID" value="MFC0862982.1"/>
    <property type="molecule type" value="Genomic_DNA"/>
</dbReference>
<feature type="transmembrane region" description="Helical" evidence="2">
    <location>
        <begin position="223"/>
        <end position="243"/>
    </location>
</feature>
<feature type="transmembrane region" description="Helical" evidence="2">
    <location>
        <begin position="90"/>
        <end position="113"/>
    </location>
</feature>
<name>A0ABV6U3F8_9ACTN</name>
<keyword evidence="2" id="KW-1133">Transmembrane helix</keyword>
<keyword evidence="2" id="KW-0472">Membrane</keyword>
<feature type="compositionally biased region" description="Pro residues" evidence="1">
    <location>
        <begin position="480"/>
        <end position="496"/>
    </location>
</feature>
<accession>A0ABV6U3F8</accession>
<feature type="compositionally biased region" description="Basic and acidic residues" evidence="1">
    <location>
        <begin position="520"/>
        <end position="542"/>
    </location>
</feature>
<feature type="transmembrane region" description="Helical" evidence="2">
    <location>
        <begin position="145"/>
        <end position="168"/>
    </location>
</feature>
<dbReference type="Proteomes" id="UP001589870">
    <property type="component" value="Unassembled WGS sequence"/>
</dbReference>
<evidence type="ECO:0000313" key="4">
    <source>
        <dbReference type="Proteomes" id="UP001589870"/>
    </source>
</evidence>
<evidence type="ECO:0000313" key="3">
    <source>
        <dbReference type="EMBL" id="MFC0862982.1"/>
    </source>
</evidence>